<protein>
    <submittedName>
        <fullName evidence="1">Uncharacterized protein</fullName>
    </submittedName>
</protein>
<dbReference type="EMBL" id="MCGG01000008">
    <property type="protein sequence ID" value="OEJ69275.1"/>
    <property type="molecule type" value="Genomic_DNA"/>
</dbReference>
<gene>
    <name evidence="1" type="ORF">BEN30_04125</name>
</gene>
<dbReference type="STRING" id="28181.BEN30_04125"/>
<dbReference type="AlphaFoldDB" id="A0A1E5QB71"/>
<sequence>MLKREQDKLAFQNMDPSQDPLKLLRMTGFNTLDDATLLGALLDLKAHLRKEGVMEDLHNKGREALRVLAERKMK</sequence>
<name>A0A1E5QB71_9PROT</name>
<comment type="caution">
    <text evidence="1">The sequence shown here is derived from an EMBL/GenBank/DDBJ whole genome shotgun (WGS) entry which is preliminary data.</text>
</comment>
<evidence type="ECO:0000313" key="2">
    <source>
        <dbReference type="Proteomes" id="UP000095347"/>
    </source>
</evidence>
<reference evidence="2" key="1">
    <citation type="submission" date="2016-07" db="EMBL/GenBank/DDBJ databases">
        <authorList>
            <person name="Florea S."/>
            <person name="Webb J.S."/>
            <person name="Jaromczyk J."/>
            <person name="Schardl C.L."/>
        </authorList>
    </citation>
    <scope>NUCLEOTIDE SEQUENCE [LARGE SCALE GENOMIC DNA]</scope>
    <source>
        <strain evidence="2">MV-1</strain>
    </source>
</reference>
<keyword evidence="2" id="KW-1185">Reference proteome</keyword>
<evidence type="ECO:0000313" key="1">
    <source>
        <dbReference type="EMBL" id="OEJ69275.1"/>
    </source>
</evidence>
<organism evidence="1 2">
    <name type="scientific">Magnetovibrio blakemorei</name>
    <dbReference type="NCBI Taxonomy" id="28181"/>
    <lineage>
        <taxon>Bacteria</taxon>
        <taxon>Pseudomonadati</taxon>
        <taxon>Pseudomonadota</taxon>
        <taxon>Alphaproteobacteria</taxon>
        <taxon>Rhodospirillales</taxon>
        <taxon>Magnetovibrionaceae</taxon>
        <taxon>Magnetovibrio</taxon>
    </lineage>
</organism>
<accession>A0A1E5QB71</accession>
<proteinExistence type="predicted"/>
<dbReference type="RefSeq" id="WP_069956740.1">
    <property type="nucleotide sequence ID" value="NZ_MCGG01000008.1"/>
</dbReference>
<dbReference type="Proteomes" id="UP000095347">
    <property type="component" value="Unassembled WGS sequence"/>
</dbReference>